<comment type="subcellular location">
    <subcellularLocation>
        <location evidence="2">Nematocyst</location>
    </subcellularLocation>
    <subcellularLocation>
        <location evidence="1">Target cell membrane</location>
    </subcellularLocation>
</comment>
<dbReference type="GO" id="GO:0046930">
    <property type="term" value="C:pore complex"/>
    <property type="evidence" value="ECO:0007669"/>
    <property type="project" value="InterPro"/>
</dbReference>
<keyword evidence="6" id="KW-0732">Signal</keyword>
<evidence type="ECO:0000256" key="5">
    <source>
        <dbReference type="ARBA" id="ARBA00023331"/>
    </source>
</evidence>
<dbReference type="PANTHER" id="PTHR40388">
    <property type="entry name" value="BRYOPORIN"/>
    <property type="match status" value="1"/>
</dbReference>
<reference evidence="7" key="1">
    <citation type="journal article" date="2019" name="Mar. Drugs">
        <title>Conotoxin diversity in the venom gland transcriptome of the Magician's Cone, Pionoconus magus.</title>
        <authorList>
            <person name="Pardos-Blas J.R."/>
            <person name="Irisarri I."/>
            <person name="Abalde S."/>
            <person name="Tenorio M.J."/>
            <person name="Zardoya R."/>
        </authorList>
    </citation>
    <scope>NUCLEOTIDE SEQUENCE</scope>
    <source>
        <tissue evidence="7">Venom gland</tissue>
    </source>
</reference>
<keyword evidence="3" id="KW-1052">Target cell membrane</keyword>
<dbReference type="Pfam" id="PF06369">
    <property type="entry name" value="Anemone_cytotox"/>
    <property type="match status" value="1"/>
</dbReference>
<dbReference type="PANTHER" id="PTHR40388:SF1">
    <property type="entry name" value="BRYOPORIN"/>
    <property type="match status" value="1"/>
</dbReference>
<keyword evidence="4" id="KW-0472">Membrane</keyword>
<dbReference type="GO" id="GO:0015267">
    <property type="term" value="F:channel activity"/>
    <property type="evidence" value="ECO:0007669"/>
    <property type="project" value="InterPro"/>
</dbReference>
<dbReference type="EMBL" id="MN517478">
    <property type="protein sequence ID" value="QFQ61161.1"/>
    <property type="molecule type" value="mRNA"/>
</dbReference>
<evidence type="ECO:0000256" key="1">
    <source>
        <dbReference type="ARBA" id="ARBA00004175"/>
    </source>
</evidence>
<dbReference type="EMBL" id="MN517483">
    <property type="protein sequence ID" value="QFQ61166.1"/>
    <property type="molecule type" value="mRNA"/>
</dbReference>
<feature type="signal peptide" evidence="6">
    <location>
        <begin position="1"/>
        <end position="27"/>
    </location>
</feature>
<protein>
    <submittedName>
        <fullName evidence="7">Conoporin</fullName>
    </submittedName>
</protein>
<dbReference type="AlphaFoldDB" id="A0A5P8I0U6"/>
<keyword evidence="4" id="KW-1053">Target membrane</keyword>
<dbReference type="GO" id="GO:0044218">
    <property type="term" value="C:other organism cell membrane"/>
    <property type="evidence" value="ECO:0007669"/>
    <property type="project" value="UniProtKB-KW"/>
</dbReference>
<evidence type="ECO:0000256" key="6">
    <source>
        <dbReference type="SAM" id="SignalP"/>
    </source>
</evidence>
<sequence length="248" mass="27957">MGVPFPALKTMVTIFLLLMGNMSPVVMKSSIPLSKVAKVASKVVTPGPSLNGVALKDLADTGYKITCVFQLENWTRYRLIVPRVHMAFGVITTNPTAIEPGKREAFAVRKTSDTASGVAGSVSWELEEARRRVIVMWSVPYDFNSFGYWLGLGMTREGLVDPDKDWYGQMYYGSNDGDLTFTRKDFYYNTDPIIYGNDKFEVEGDMTNTQHAQIKIVIRPSSNNWKDLAPEIRRKLKKKTKPAQQRDN</sequence>
<dbReference type="GO" id="GO:0006812">
    <property type="term" value="P:monoatomic cation transport"/>
    <property type="evidence" value="ECO:0007669"/>
    <property type="project" value="InterPro"/>
</dbReference>
<evidence type="ECO:0000256" key="2">
    <source>
        <dbReference type="ARBA" id="ARBA00004532"/>
    </source>
</evidence>
<evidence type="ECO:0000256" key="4">
    <source>
        <dbReference type="ARBA" id="ARBA00023298"/>
    </source>
</evidence>
<dbReference type="Gene3D" id="2.60.270.20">
    <property type="entry name" value="Cytolysin/lectin"/>
    <property type="match status" value="1"/>
</dbReference>
<feature type="chain" id="PRO_5036372541" evidence="6">
    <location>
        <begin position="28"/>
        <end position="248"/>
    </location>
</feature>
<dbReference type="InterPro" id="IPR050677">
    <property type="entry name" value="Actinoporin_PFT"/>
</dbReference>
<proteinExistence type="evidence at transcript level"/>
<evidence type="ECO:0000256" key="3">
    <source>
        <dbReference type="ARBA" id="ARBA00022537"/>
    </source>
</evidence>
<dbReference type="SUPFAM" id="SSF63724">
    <property type="entry name" value="Cytolysin/lectin"/>
    <property type="match status" value="1"/>
</dbReference>
<evidence type="ECO:0000313" key="7">
    <source>
        <dbReference type="EMBL" id="QFQ61166.1"/>
    </source>
</evidence>
<dbReference type="GO" id="GO:0042151">
    <property type="term" value="C:nematocyst"/>
    <property type="evidence" value="ECO:0007669"/>
    <property type="project" value="UniProtKB-SubCell"/>
</dbReference>
<name>A0A5P8I0U6_CONMA</name>
<dbReference type="GO" id="GO:0051715">
    <property type="term" value="P:cytolysis in another organism"/>
    <property type="evidence" value="ECO:0007669"/>
    <property type="project" value="InterPro"/>
</dbReference>
<dbReference type="InterPro" id="IPR015926">
    <property type="entry name" value="Cytolysin/lectin"/>
</dbReference>
<dbReference type="InterPro" id="IPR009104">
    <property type="entry name" value="Anemon_actinoporin-like"/>
</dbReference>
<accession>A0A5P8I0U6</accession>
<organism evidence="7">
    <name type="scientific">Conus magus</name>
    <name type="common">Magical cone</name>
    <dbReference type="NCBI Taxonomy" id="6492"/>
    <lineage>
        <taxon>Eukaryota</taxon>
        <taxon>Metazoa</taxon>
        <taxon>Spiralia</taxon>
        <taxon>Lophotrochozoa</taxon>
        <taxon>Mollusca</taxon>
        <taxon>Gastropoda</taxon>
        <taxon>Caenogastropoda</taxon>
        <taxon>Neogastropoda</taxon>
        <taxon>Conoidea</taxon>
        <taxon>Conidae</taxon>
        <taxon>Conus</taxon>
        <taxon>Pionoconus</taxon>
    </lineage>
</organism>
<keyword evidence="5" id="KW-0166">Nematocyst</keyword>
<dbReference type="GO" id="GO:0046931">
    <property type="term" value="P:pore complex assembly"/>
    <property type="evidence" value="ECO:0007669"/>
    <property type="project" value="InterPro"/>
</dbReference>